<evidence type="ECO:0000313" key="3">
    <source>
        <dbReference type="Proteomes" id="UP001221757"/>
    </source>
</evidence>
<organism evidence="2 3">
    <name type="scientific">Mycena rosella</name>
    <name type="common">Pink bonnet</name>
    <name type="synonym">Agaricus rosellus</name>
    <dbReference type="NCBI Taxonomy" id="1033263"/>
    <lineage>
        <taxon>Eukaryota</taxon>
        <taxon>Fungi</taxon>
        <taxon>Dikarya</taxon>
        <taxon>Basidiomycota</taxon>
        <taxon>Agaricomycotina</taxon>
        <taxon>Agaricomycetes</taxon>
        <taxon>Agaricomycetidae</taxon>
        <taxon>Agaricales</taxon>
        <taxon>Marasmiineae</taxon>
        <taxon>Mycenaceae</taxon>
        <taxon>Mycena</taxon>
    </lineage>
</organism>
<dbReference type="AlphaFoldDB" id="A0AAD7H0H9"/>
<accession>A0AAD7H0H9</accession>
<name>A0AAD7H0H9_MYCRO</name>
<sequence>MPPLPIKDLLKEPFGPYPDCDILDPAFKPQGTKLLQLERLRLQRDGQYIGLDSIERYLEPPTASQANPSPVYLFGVLVIQELAWLSSAGRIILTKELNKRDVKLSNPRSSQNSRKSTQLRELRLEPLYGQTPGFGEGFKIKVWLRCQKENAAMFMTAKDYPASLIINSRDQHRSYEILSIDRTIYDISRNFLERYRLVALIAEIMDAYKLDSNRPEVDDPPDLEVETFITAYLLQHKQKGLSYTTIFSSEDDAPAKPLLRHISRAEMRSIFAAHSAWLLAFYLRAPRKKCPIDIRSWCTFIHKVRVAKEASKSGNWGETYEDDEIWDPDTDESYASIAKTLAKFGGLATGWERRLINAITKASVTKSDSGSPEPRPHIARRSKRALNYDPDFSPESTPGCSDSEYDSDSVSPPFAAPRILLHMSQPPVLRPGRFIWDCPIPKCGRSIDLLKLTPQDLEAVKDVIFHVYVREKQYLNLRDVNVQRALCQMVSHHYCHDHLGLDSANLTPQKQKLFLSELSNKWHLRESPPSF</sequence>
<evidence type="ECO:0000256" key="1">
    <source>
        <dbReference type="SAM" id="MobiDB-lite"/>
    </source>
</evidence>
<evidence type="ECO:0000313" key="2">
    <source>
        <dbReference type="EMBL" id="KAJ7709466.1"/>
    </source>
</evidence>
<protein>
    <submittedName>
        <fullName evidence="2">Uncharacterized protein</fullName>
    </submittedName>
</protein>
<reference evidence="2" key="1">
    <citation type="submission" date="2023-03" db="EMBL/GenBank/DDBJ databases">
        <title>Massive genome expansion in bonnet fungi (Mycena s.s.) driven by repeated elements and novel gene families across ecological guilds.</title>
        <authorList>
            <consortium name="Lawrence Berkeley National Laboratory"/>
            <person name="Harder C.B."/>
            <person name="Miyauchi S."/>
            <person name="Viragh M."/>
            <person name="Kuo A."/>
            <person name="Thoen E."/>
            <person name="Andreopoulos B."/>
            <person name="Lu D."/>
            <person name="Skrede I."/>
            <person name="Drula E."/>
            <person name="Henrissat B."/>
            <person name="Morin E."/>
            <person name="Kohler A."/>
            <person name="Barry K."/>
            <person name="LaButti K."/>
            <person name="Morin E."/>
            <person name="Salamov A."/>
            <person name="Lipzen A."/>
            <person name="Mereny Z."/>
            <person name="Hegedus B."/>
            <person name="Baldrian P."/>
            <person name="Stursova M."/>
            <person name="Weitz H."/>
            <person name="Taylor A."/>
            <person name="Grigoriev I.V."/>
            <person name="Nagy L.G."/>
            <person name="Martin F."/>
            <person name="Kauserud H."/>
        </authorList>
    </citation>
    <scope>NUCLEOTIDE SEQUENCE</scope>
    <source>
        <strain evidence="2">CBHHK067</strain>
    </source>
</reference>
<proteinExistence type="predicted"/>
<comment type="caution">
    <text evidence="2">The sequence shown here is derived from an EMBL/GenBank/DDBJ whole genome shotgun (WGS) entry which is preliminary data.</text>
</comment>
<dbReference type="Proteomes" id="UP001221757">
    <property type="component" value="Unassembled WGS sequence"/>
</dbReference>
<keyword evidence="3" id="KW-1185">Reference proteome</keyword>
<dbReference type="EMBL" id="JARKIE010000002">
    <property type="protein sequence ID" value="KAJ7709466.1"/>
    <property type="molecule type" value="Genomic_DNA"/>
</dbReference>
<feature type="region of interest" description="Disordered" evidence="1">
    <location>
        <begin position="363"/>
        <end position="410"/>
    </location>
</feature>
<gene>
    <name evidence="2" type="ORF">B0H17DRAFT_1028079</name>
</gene>